<dbReference type="Proteomes" id="UP000725649">
    <property type="component" value="Unassembled WGS sequence"/>
</dbReference>
<evidence type="ECO:0000313" key="1">
    <source>
        <dbReference type="EMBL" id="MBE6421349.1"/>
    </source>
</evidence>
<reference evidence="1" key="1">
    <citation type="submission" date="2019-04" db="EMBL/GenBank/DDBJ databases">
        <title>Evolution of Biomass-Degrading Anaerobic Consortia Revealed by Metagenomics.</title>
        <authorList>
            <person name="Peng X."/>
        </authorList>
    </citation>
    <scope>NUCLEOTIDE SEQUENCE</scope>
    <source>
        <strain evidence="1">SIG66</strain>
    </source>
</reference>
<dbReference type="EMBL" id="SUVG01000004">
    <property type="protein sequence ID" value="MBE6421349.1"/>
    <property type="molecule type" value="Genomic_DNA"/>
</dbReference>
<evidence type="ECO:0000313" key="2">
    <source>
        <dbReference type="Proteomes" id="UP000725649"/>
    </source>
</evidence>
<accession>A0A928DQQ3</accession>
<proteinExistence type="predicted"/>
<organism evidence="1 2">
    <name type="scientific">Candidatus Avelusimicrobium gallicola</name>
    <dbReference type="NCBI Taxonomy" id="2562704"/>
    <lineage>
        <taxon>Bacteria</taxon>
        <taxon>Pseudomonadati</taxon>
        <taxon>Elusimicrobiota</taxon>
        <taxon>Elusimicrobia</taxon>
        <taxon>Elusimicrobiales</taxon>
        <taxon>Elusimicrobiaceae</taxon>
        <taxon>Candidatus Avelusimicrobium</taxon>
    </lineage>
</organism>
<sequence length="68" mass="7789">MSGSRLVWWLEVPEICTGWAVCRDLEKGSLVKVRTLEGRELNVCREDLHLSYGSAALELEKIVRMTRV</sequence>
<dbReference type="AlphaFoldDB" id="A0A928DQQ3"/>
<gene>
    <name evidence="1" type="ORF">E7027_04370</name>
</gene>
<comment type="caution">
    <text evidence="1">The sequence shown here is derived from an EMBL/GenBank/DDBJ whole genome shotgun (WGS) entry which is preliminary data.</text>
</comment>
<name>A0A928DQQ3_9BACT</name>
<protein>
    <submittedName>
        <fullName evidence="1">Uncharacterized protein</fullName>
    </submittedName>
</protein>